<evidence type="ECO:0000313" key="4">
    <source>
        <dbReference type="Proteomes" id="UP000015350"/>
    </source>
</evidence>
<proteinExistence type="predicted"/>
<sequence>MAASWRDTLRPASFRGVAFEARSRKGKGGRRGADHEFPDRDEGYPEDTGRKMRRYSVDAFLLAARLGGNYLPTKNQLIEALEQKGPGEYIDAWGETWQVQVRDFEWEERMNEGGYVAFTITFVEYGNKALHSVKTDTAYAVRQASTDSKAAILEDFDSRFSARGNDDLLSRATTIAGQALGKIEDTLASSRTANRYNGGVSSLLGRVLGLRRSLWGGTGFSGFGSSIAELMSLALGLHDNGWPRYQAARGFLDYGQDFAPIAPTTTMRARAATNQAAMIDLVRGLAAVEAAQASADMPFTVYDDAVTVRDQVSTSLDERMMTAPDAVYQPLDTLRTVSVRDITTRGADLSRLSDVTNDADTPALVLAQRLYGNADRESDVLTRNPTIRHPGFIPGGLILKVPTDG</sequence>
<feature type="domain" description="DNA circulation N-terminal" evidence="2">
    <location>
        <begin position="9"/>
        <end position="90"/>
    </location>
</feature>
<dbReference type="Proteomes" id="UP000015350">
    <property type="component" value="Unassembled WGS sequence"/>
</dbReference>
<comment type="caution">
    <text evidence="3">The sequence shown here is derived from an EMBL/GenBank/DDBJ whole genome shotgun (WGS) entry which is preliminary data.</text>
</comment>
<organism evidence="3 4">
    <name type="scientific">Magnetospirillum fulvum MGU-K5</name>
    <dbReference type="NCBI Taxonomy" id="1316936"/>
    <lineage>
        <taxon>Bacteria</taxon>
        <taxon>Pseudomonadati</taxon>
        <taxon>Pseudomonadota</taxon>
        <taxon>Alphaproteobacteria</taxon>
        <taxon>Rhodospirillales</taxon>
        <taxon>Rhodospirillaceae</taxon>
        <taxon>Magnetospirillum</taxon>
    </lineage>
</organism>
<accession>S9TS18</accession>
<protein>
    <submittedName>
        <fullName evidence="3">DNA circulation family protein</fullName>
    </submittedName>
</protein>
<evidence type="ECO:0000313" key="3">
    <source>
        <dbReference type="EMBL" id="EPY01350.1"/>
    </source>
</evidence>
<feature type="compositionally biased region" description="Basic and acidic residues" evidence="1">
    <location>
        <begin position="31"/>
        <end position="48"/>
    </location>
</feature>
<dbReference type="InterPro" id="IPR009826">
    <property type="entry name" value="DNA_circ_N"/>
</dbReference>
<dbReference type="eggNOG" id="COG4228">
    <property type="taxonomic scope" value="Bacteria"/>
</dbReference>
<reference evidence="3 4" key="1">
    <citation type="submission" date="2013-04" db="EMBL/GenBank/DDBJ databases">
        <authorList>
            <person name="Kuznetsov B."/>
            <person name="Ivanovsky R."/>
        </authorList>
    </citation>
    <scope>NUCLEOTIDE SEQUENCE [LARGE SCALE GENOMIC DNA]</scope>
    <source>
        <strain evidence="3 4">MGU-K5</strain>
    </source>
</reference>
<name>S9TS18_MAGFU</name>
<evidence type="ECO:0000259" key="2">
    <source>
        <dbReference type="Pfam" id="PF07157"/>
    </source>
</evidence>
<feature type="region of interest" description="Disordered" evidence="1">
    <location>
        <begin position="20"/>
        <end position="48"/>
    </location>
</feature>
<evidence type="ECO:0000256" key="1">
    <source>
        <dbReference type="SAM" id="MobiDB-lite"/>
    </source>
</evidence>
<dbReference type="STRING" id="1316936.K678_11523"/>
<dbReference type="OrthoDB" id="378644at2"/>
<dbReference type="EMBL" id="AQPH01000043">
    <property type="protein sequence ID" value="EPY01350.1"/>
    <property type="molecule type" value="Genomic_DNA"/>
</dbReference>
<dbReference type="AlphaFoldDB" id="S9TS18"/>
<dbReference type="Pfam" id="PF07157">
    <property type="entry name" value="DNA_circ_N"/>
    <property type="match status" value="1"/>
</dbReference>
<gene>
    <name evidence="3" type="ORF">K678_11523</name>
</gene>
<dbReference type="RefSeq" id="WP_021132617.1">
    <property type="nucleotide sequence ID" value="NZ_AQPH01000043.1"/>
</dbReference>